<proteinExistence type="predicted"/>
<sequence>MPIPCTDPALHVVQVVTQVLREVFDPDSDCPPEGGGTKDVRFLANGIPGIPPGLVTDCREGPLVWVQLISRYRAKRSQFPAVSVSDGPCRPVDVIPVVALEIGVARCASMEARYIDWDAIASEELISLDDSWRIETALTVAVCRLKSKDRAVATDTVAPIGPEGEARAWTAPIFVQLVQE</sequence>
<evidence type="ECO:0000313" key="1">
    <source>
        <dbReference type="EMBL" id="GAS98801.1"/>
    </source>
</evidence>
<dbReference type="STRING" id="228230.RMCC_5766"/>
<dbReference type="AlphaFoldDB" id="A0A100WIH4"/>
<evidence type="ECO:0000313" key="2">
    <source>
        <dbReference type="Proteomes" id="UP000069443"/>
    </source>
</evidence>
<protein>
    <submittedName>
        <fullName evidence="1">Uncharacterized protein</fullName>
    </submittedName>
</protein>
<name>A0A100WIH4_MYCCR</name>
<reference evidence="2" key="2">
    <citation type="submission" date="2016-02" db="EMBL/GenBank/DDBJ databases">
        <title>Draft genome sequence of five rapidly growing Mycobacterium species.</title>
        <authorList>
            <person name="Katahira K."/>
            <person name="Gotou Y."/>
            <person name="Iida K."/>
            <person name="Ogura Y."/>
            <person name="Hayashi T."/>
        </authorList>
    </citation>
    <scope>NUCLEOTIDE SEQUENCE [LARGE SCALE GENOMIC DNA]</scope>
    <source>
        <strain evidence="2">JCM15298</strain>
    </source>
</reference>
<gene>
    <name evidence="1" type="ORF">RMCC_5766</name>
</gene>
<dbReference type="OrthoDB" id="4550370at2"/>
<comment type="caution">
    <text evidence="1">The sequence shown here is derived from an EMBL/GenBank/DDBJ whole genome shotgun (WGS) entry which is preliminary data.</text>
</comment>
<dbReference type="EMBL" id="BCSY01000111">
    <property type="protein sequence ID" value="GAS98801.1"/>
    <property type="molecule type" value="Genomic_DNA"/>
</dbReference>
<accession>A0A100WIH4</accession>
<keyword evidence="2" id="KW-1185">Reference proteome</keyword>
<dbReference type="RefSeq" id="WP_062659574.1">
    <property type="nucleotide sequence ID" value="NZ_BCSY01000111.1"/>
</dbReference>
<reference evidence="2" key="1">
    <citation type="journal article" date="2016" name="Genome Announc.">
        <title>Draft Genome Sequences of Five Rapidly Growing Mycobacterium Species, M. thermoresistibile, M. fortuitum subsp. acetamidolyticum, M. canariasense, M. brisbanense, and M. novocastrense.</title>
        <authorList>
            <person name="Katahira K."/>
            <person name="Ogura Y."/>
            <person name="Gotoh Y."/>
            <person name="Hayashi T."/>
        </authorList>
    </citation>
    <scope>NUCLEOTIDE SEQUENCE [LARGE SCALE GENOMIC DNA]</scope>
    <source>
        <strain evidence="2">JCM15298</strain>
    </source>
</reference>
<organism evidence="1 2">
    <name type="scientific">Mycolicibacterium canariasense</name>
    <name type="common">Mycobacterium canariasense</name>
    <dbReference type="NCBI Taxonomy" id="228230"/>
    <lineage>
        <taxon>Bacteria</taxon>
        <taxon>Bacillati</taxon>
        <taxon>Actinomycetota</taxon>
        <taxon>Actinomycetes</taxon>
        <taxon>Mycobacteriales</taxon>
        <taxon>Mycobacteriaceae</taxon>
        <taxon>Mycolicibacterium</taxon>
    </lineage>
</organism>
<dbReference type="Proteomes" id="UP000069443">
    <property type="component" value="Unassembled WGS sequence"/>
</dbReference>